<comment type="subunit">
    <text evidence="7">The complex comprises the extracytoplasmic solute receptor protein and the two transmembrane proteins.</text>
</comment>
<dbReference type="RefSeq" id="WP_377406240.1">
    <property type="nucleotide sequence ID" value="NZ_JBHTFQ010000011.1"/>
</dbReference>
<proteinExistence type="inferred from homology"/>
<comment type="similarity">
    <text evidence="7">Belongs to the TRAP transporter small permease family.</text>
</comment>
<comment type="function">
    <text evidence="7">Part of the tripartite ATP-independent periplasmic (TRAP) transport system.</text>
</comment>
<reference evidence="10" key="1">
    <citation type="journal article" date="2019" name="Int. J. Syst. Evol. Microbiol.">
        <title>The Global Catalogue of Microorganisms (GCM) 10K type strain sequencing project: providing services to taxonomists for standard genome sequencing and annotation.</title>
        <authorList>
            <consortium name="The Broad Institute Genomics Platform"/>
            <consortium name="The Broad Institute Genome Sequencing Center for Infectious Disease"/>
            <person name="Wu L."/>
            <person name="Ma J."/>
        </authorList>
    </citation>
    <scope>NUCLEOTIDE SEQUENCE [LARGE SCALE GENOMIC DNA]</scope>
    <source>
        <strain evidence="10">CGMCC 1.12750</strain>
    </source>
</reference>
<comment type="caution">
    <text evidence="9">The sequence shown here is derived from an EMBL/GenBank/DDBJ whole genome shotgun (WGS) entry which is preliminary data.</text>
</comment>
<dbReference type="Proteomes" id="UP001596516">
    <property type="component" value="Unassembled WGS sequence"/>
</dbReference>
<evidence type="ECO:0000256" key="6">
    <source>
        <dbReference type="ARBA" id="ARBA00023136"/>
    </source>
</evidence>
<name>A0ABW2UR29_9RHOB</name>
<evidence type="ECO:0000259" key="8">
    <source>
        <dbReference type="Pfam" id="PF04290"/>
    </source>
</evidence>
<keyword evidence="7" id="KW-0997">Cell inner membrane</keyword>
<evidence type="ECO:0000256" key="4">
    <source>
        <dbReference type="ARBA" id="ARBA00022692"/>
    </source>
</evidence>
<organism evidence="9 10">
    <name type="scientific">Plastorhodobacter daqingensis</name>
    <dbReference type="NCBI Taxonomy" id="1387281"/>
    <lineage>
        <taxon>Bacteria</taxon>
        <taxon>Pseudomonadati</taxon>
        <taxon>Pseudomonadota</taxon>
        <taxon>Alphaproteobacteria</taxon>
        <taxon>Rhodobacterales</taxon>
        <taxon>Paracoccaceae</taxon>
        <taxon>Plastorhodobacter</taxon>
    </lineage>
</organism>
<comment type="caution">
    <text evidence="7">Lacks conserved residue(s) required for the propagation of feature annotation.</text>
</comment>
<sequence>MASSHTPRRTGFAGVAETVITLWALFGGVVLIALVVVNIYAVLSGFAGRRFSGDFELTEMFAAVAAFCFLPYTQLSDANVTADIFTSRASPRWVALFKLVAALVALLFALLLLWRMYYGLNDQRDYRYTTTILQVPIWWAFVPILVSLALLALAAAINFVEYGRSMMRGGQA</sequence>
<gene>
    <name evidence="9" type="ORF">ACFQXB_17010</name>
</gene>
<keyword evidence="2 7" id="KW-0813">Transport</keyword>
<evidence type="ECO:0000256" key="5">
    <source>
        <dbReference type="ARBA" id="ARBA00022989"/>
    </source>
</evidence>
<feature type="transmembrane region" description="Helical" evidence="7">
    <location>
        <begin position="20"/>
        <end position="43"/>
    </location>
</feature>
<accession>A0ABW2UR29</accession>
<feature type="transmembrane region" description="Helical" evidence="7">
    <location>
        <begin position="95"/>
        <end position="117"/>
    </location>
</feature>
<evidence type="ECO:0000313" key="9">
    <source>
        <dbReference type="EMBL" id="MFC7705884.1"/>
    </source>
</evidence>
<feature type="transmembrane region" description="Helical" evidence="7">
    <location>
        <begin position="137"/>
        <end position="160"/>
    </location>
</feature>
<keyword evidence="5 7" id="KW-1133">Transmembrane helix</keyword>
<comment type="subcellular location">
    <subcellularLocation>
        <location evidence="7">Cell inner membrane</location>
        <topology evidence="7">Multi-pass membrane protein</topology>
    </subcellularLocation>
    <subcellularLocation>
        <location evidence="1">Cell membrane</location>
        <topology evidence="1">Multi-pass membrane protein</topology>
    </subcellularLocation>
</comment>
<evidence type="ECO:0000256" key="1">
    <source>
        <dbReference type="ARBA" id="ARBA00004651"/>
    </source>
</evidence>
<evidence type="ECO:0000313" key="10">
    <source>
        <dbReference type="Proteomes" id="UP001596516"/>
    </source>
</evidence>
<evidence type="ECO:0000256" key="2">
    <source>
        <dbReference type="ARBA" id="ARBA00022448"/>
    </source>
</evidence>
<protein>
    <recommendedName>
        <fullName evidence="7">TRAP transporter small permease protein</fullName>
    </recommendedName>
</protein>
<dbReference type="EMBL" id="JBHTFQ010000011">
    <property type="protein sequence ID" value="MFC7705884.1"/>
    <property type="molecule type" value="Genomic_DNA"/>
</dbReference>
<dbReference type="InterPro" id="IPR055348">
    <property type="entry name" value="DctQ"/>
</dbReference>
<evidence type="ECO:0000256" key="7">
    <source>
        <dbReference type="RuleBase" id="RU369079"/>
    </source>
</evidence>
<keyword evidence="10" id="KW-1185">Reference proteome</keyword>
<keyword evidence="4 7" id="KW-0812">Transmembrane</keyword>
<evidence type="ECO:0000256" key="3">
    <source>
        <dbReference type="ARBA" id="ARBA00022475"/>
    </source>
</evidence>
<dbReference type="Pfam" id="PF04290">
    <property type="entry name" value="DctQ"/>
    <property type="match status" value="1"/>
</dbReference>
<feature type="domain" description="Tripartite ATP-independent periplasmic transporters DctQ component" evidence="8">
    <location>
        <begin position="35"/>
        <end position="161"/>
    </location>
</feature>
<keyword evidence="3" id="KW-1003">Cell membrane</keyword>
<keyword evidence="6 7" id="KW-0472">Membrane</keyword>